<dbReference type="VEuPathDB" id="FungiDB:M747DRAFT_286655"/>
<sequence length="343" mass="37221">MASEGSQWGGKGELQTLRDTELIKSNYLQLLCLTLKMSRQIKNVVIAGATGNLGSYILTALVNHGSFNITVLTRKNGVSFPTGVTAKVVDFSSPAELGLALQGQDAVVDAILSSNPTVSIGLIDAAVAAGVYRYIAPEFTIHPKYDKTRSLPIFRGKAQIYDHLQKVANDQKITWTAISNGAFLDWCLRSGFLNIDLIKKKILLMNDGTRVFPLTVLPAVGTAVANALAQAEKTKNMHCSIYGVQKSQKEIADLAKEALGPDGWEVESQDMEKAFEEALSATAIGNYSWTVVGDLIRYSLATPGYNGVFEENHNDLLGVQPMSGEQVKALIKEIYDELKCAPH</sequence>
<keyword evidence="1" id="KW-0521">NADP</keyword>
<dbReference type="InterPro" id="IPR051609">
    <property type="entry name" value="NmrA/Isoflavone_reductase-like"/>
</dbReference>
<reference evidence="4 5" key="1">
    <citation type="submission" date="2018-07" db="EMBL/GenBank/DDBJ databases">
        <title>Section-level genome sequencing of Aspergillus section Nigri to investigate inter- and intra-species variation.</title>
        <authorList>
            <consortium name="DOE Joint Genome Institute"/>
            <person name="Vesth T.C."/>
            <person name="Nybo J.L."/>
            <person name="Theobald S."/>
            <person name="Frisvad J.C."/>
            <person name="Larsen T.O."/>
            <person name="Nielsen K.F."/>
            <person name="Hoof J.B."/>
            <person name="Brandl J."/>
            <person name="Salamov A."/>
            <person name="Riley R."/>
            <person name="Gladden J.M."/>
            <person name="Phatale P."/>
            <person name="Nielsen M.T."/>
            <person name="Lyhne E.K."/>
            <person name="Kogle M.E."/>
            <person name="Strasser K."/>
            <person name="McDonnell E."/>
            <person name="Barry K."/>
            <person name="Clum A."/>
            <person name="Chen C."/>
            <person name="Nolan M."/>
            <person name="Sandor L."/>
            <person name="Kuo A."/>
            <person name="Lipzen A."/>
            <person name="Hainaut M."/>
            <person name="Drula E."/>
            <person name="Tsang A."/>
            <person name="Magnuson J.K."/>
            <person name="Henrissat B."/>
            <person name="Wiebenga A."/>
            <person name="Simmons B.A."/>
            <person name="Makela M.R."/>
            <person name="De vries R.P."/>
            <person name="Grigoriev I.V."/>
            <person name="Mortensen U.H."/>
            <person name="Baker S.E."/>
            <person name="Andersen M.R."/>
        </authorList>
    </citation>
    <scope>NUCLEOTIDE SEQUENCE [LARGE SCALE GENOMIC DNA]</scope>
    <source>
        <strain evidence="4 5">ATCC 13496</strain>
    </source>
</reference>
<feature type="domain" description="NmrA-like" evidence="3">
    <location>
        <begin position="42"/>
        <end position="260"/>
    </location>
</feature>
<dbReference type="EMBL" id="KZ851938">
    <property type="protein sequence ID" value="RDH16484.1"/>
    <property type="molecule type" value="Genomic_DNA"/>
</dbReference>
<accession>A0A370BLM5</accession>
<dbReference type="Gene3D" id="3.40.50.720">
    <property type="entry name" value="NAD(P)-binding Rossmann-like Domain"/>
    <property type="match status" value="1"/>
</dbReference>
<evidence type="ECO:0000256" key="1">
    <source>
        <dbReference type="ARBA" id="ARBA00022857"/>
    </source>
</evidence>
<dbReference type="PANTHER" id="PTHR47706">
    <property type="entry name" value="NMRA-LIKE FAMILY PROTEIN"/>
    <property type="match status" value="1"/>
</dbReference>
<dbReference type="GO" id="GO:0016491">
    <property type="term" value="F:oxidoreductase activity"/>
    <property type="evidence" value="ECO:0007669"/>
    <property type="project" value="UniProtKB-KW"/>
</dbReference>
<gene>
    <name evidence="4" type="ORF">M747DRAFT_286655</name>
</gene>
<dbReference type="InterPro" id="IPR036291">
    <property type="entry name" value="NAD(P)-bd_dom_sf"/>
</dbReference>
<name>A0A370BLM5_ASPNG</name>
<dbReference type="PANTHER" id="PTHR47706:SF1">
    <property type="entry name" value="CIPA-LIKE, PUTATIVE (AFU_ORTHOLOGUE AFUA_1G12460)-RELATED"/>
    <property type="match status" value="1"/>
</dbReference>
<evidence type="ECO:0000313" key="5">
    <source>
        <dbReference type="Proteomes" id="UP000253845"/>
    </source>
</evidence>
<protein>
    <submittedName>
        <fullName evidence="4">NAD(P)-binding protein</fullName>
    </submittedName>
</protein>
<proteinExistence type="predicted"/>
<dbReference type="Proteomes" id="UP000253845">
    <property type="component" value="Unassembled WGS sequence"/>
</dbReference>
<evidence type="ECO:0000313" key="4">
    <source>
        <dbReference type="EMBL" id="RDH16484.1"/>
    </source>
</evidence>
<evidence type="ECO:0000256" key="2">
    <source>
        <dbReference type="ARBA" id="ARBA00023002"/>
    </source>
</evidence>
<organism evidence="4 5">
    <name type="scientific">Aspergillus niger ATCC 13496</name>
    <dbReference type="NCBI Taxonomy" id="1353008"/>
    <lineage>
        <taxon>Eukaryota</taxon>
        <taxon>Fungi</taxon>
        <taxon>Dikarya</taxon>
        <taxon>Ascomycota</taxon>
        <taxon>Pezizomycotina</taxon>
        <taxon>Eurotiomycetes</taxon>
        <taxon>Eurotiomycetidae</taxon>
        <taxon>Eurotiales</taxon>
        <taxon>Aspergillaceae</taxon>
        <taxon>Aspergillus</taxon>
        <taxon>Aspergillus subgen. Circumdati</taxon>
    </lineage>
</organism>
<dbReference type="SUPFAM" id="SSF51735">
    <property type="entry name" value="NAD(P)-binding Rossmann-fold domains"/>
    <property type="match status" value="1"/>
</dbReference>
<dbReference type="Gene3D" id="3.90.25.10">
    <property type="entry name" value="UDP-galactose 4-epimerase, domain 1"/>
    <property type="match status" value="1"/>
</dbReference>
<evidence type="ECO:0000259" key="3">
    <source>
        <dbReference type="Pfam" id="PF05368"/>
    </source>
</evidence>
<dbReference type="AlphaFoldDB" id="A0A370BLM5"/>
<dbReference type="Pfam" id="PF05368">
    <property type="entry name" value="NmrA"/>
    <property type="match status" value="1"/>
</dbReference>
<keyword evidence="2" id="KW-0560">Oxidoreductase</keyword>
<dbReference type="InterPro" id="IPR008030">
    <property type="entry name" value="NmrA-like"/>
</dbReference>